<feature type="region of interest" description="Disordered" evidence="1">
    <location>
        <begin position="201"/>
        <end position="220"/>
    </location>
</feature>
<dbReference type="Pfam" id="PF00078">
    <property type="entry name" value="RVT_1"/>
    <property type="match status" value="1"/>
</dbReference>
<dbReference type="Proteomes" id="UP000438429">
    <property type="component" value="Unassembled WGS sequence"/>
</dbReference>
<dbReference type="PANTHER" id="PTHR47510">
    <property type="entry name" value="REVERSE TRANSCRIPTASE DOMAIN-CONTAINING PROTEIN"/>
    <property type="match status" value="1"/>
</dbReference>
<evidence type="ECO:0000313" key="3">
    <source>
        <dbReference type="EMBL" id="KAF0043723.1"/>
    </source>
</evidence>
<comment type="caution">
    <text evidence="3">The sequence shown here is derived from an EMBL/GenBank/DDBJ whole genome shotgun (WGS) entry which is preliminary data.</text>
</comment>
<evidence type="ECO:0000313" key="4">
    <source>
        <dbReference type="Proteomes" id="UP000438429"/>
    </source>
</evidence>
<proteinExistence type="predicted"/>
<organism evidence="3 4">
    <name type="scientific">Scophthalmus maximus</name>
    <name type="common">Turbot</name>
    <name type="synonym">Psetta maxima</name>
    <dbReference type="NCBI Taxonomy" id="52904"/>
    <lineage>
        <taxon>Eukaryota</taxon>
        <taxon>Metazoa</taxon>
        <taxon>Chordata</taxon>
        <taxon>Craniata</taxon>
        <taxon>Vertebrata</taxon>
        <taxon>Euteleostomi</taxon>
        <taxon>Actinopterygii</taxon>
        <taxon>Neopterygii</taxon>
        <taxon>Teleostei</taxon>
        <taxon>Neoteleostei</taxon>
        <taxon>Acanthomorphata</taxon>
        <taxon>Carangaria</taxon>
        <taxon>Pleuronectiformes</taxon>
        <taxon>Pleuronectoidei</taxon>
        <taxon>Scophthalmidae</taxon>
        <taxon>Scophthalmus</taxon>
    </lineage>
</organism>
<gene>
    <name evidence="3" type="ORF">F2P81_005060</name>
</gene>
<dbReference type="InterPro" id="IPR043502">
    <property type="entry name" value="DNA/RNA_pol_sf"/>
</dbReference>
<protein>
    <recommendedName>
        <fullName evidence="2">Reverse transcriptase domain-containing protein</fullName>
    </recommendedName>
</protein>
<dbReference type="InterPro" id="IPR000477">
    <property type="entry name" value="RT_dom"/>
</dbReference>
<dbReference type="PANTHER" id="PTHR47510:SF3">
    <property type="entry name" value="ENDO_EXONUCLEASE_PHOSPHATASE DOMAIN-CONTAINING PROTEIN"/>
    <property type="match status" value="1"/>
</dbReference>
<dbReference type="AlphaFoldDB" id="A0A6A4TCJ1"/>
<name>A0A6A4TCJ1_SCOMX</name>
<accession>A0A6A4TCJ1</accession>
<feature type="domain" description="Reverse transcriptase" evidence="2">
    <location>
        <begin position="1"/>
        <end position="220"/>
    </location>
</feature>
<dbReference type="EMBL" id="VEVO01000004">
    <property type="protein sequence ID" value="KAF0043723.1"/>
    <property type="molecule type" value="Genomic_DNA"/>
</dbReference>
<sequence>MSTIIPVPKNASPAGMNDNHPVALTSVVMKCFERLVKDHICSSLPHTLDPLQFAYRSNRSTDEPISQVMHATLSHFDIVGGGYVRLLFIDYSSAFNTVVPNRLATKLHDLGLNPSTCAWILDFLTARPQVVRAGGHTSCPLILNTGVPQGCVLSPLLYSLYTHDCAGRHNSNTIVKFADDMVVVGPITNNDERAYLQEDGGFLPTTAQELHPSPDRRDTS</sequence>
<reference evidence="3 4" key="1">
    <citation type="submission" date="2019-06" db="EMBL/GenBank/DDBJ databases">
        <title>Draft genomes of female and male turbot (Scophthalmus maximus).</title>
        <authorList>
            <person name="Xu H."/>
            <person name="Xu X.-W."/>
            <person name="Shao C."/>
            <person name="Chen S."/>
        </authorList>
    </citation>
    <scope>NUCLEOTIDE SEQUENCE [LARGE SCALE GENOMIC DNA]</scope>
    <source>
        <strain evidence="3">Ysfricsl-2016a</strain>
        <tissue evidence="3">Blood</tissue>
    </source>
</reference>
<dbReference type="PROSITE" id="PS50878">
    <property type="entry name" value="RT_POL"/>
    <property type="match status" value="1"/>
</dbReference>
<dbReference type="CDD" id="cd01650">
    <property type="entry name" value="RT_nLTR_like"/>
    <property type="match status" value="1"/>
</dbReference>
<evidence type="ECO:0000256" key="1">
    <source>
        <dbReference type="SAM" id="MobiDB-lite"/>
    </source>
</evidence>
<evidence type="ECO:0000259" key="2">
    <source>
        <dbReference type="PROSITE" id="PS50878"/>
    </source>
</evidence>
<dbReference type="SUPFAM" id="SSF56672">
    <property type="entry name" value="DNA/RNA polymerases"/>
    <property type="match status" value="1"/>
</dbReference>